<dbReference type="InterPro" id="IPR002401">
    <property type="entry name" value="Cyt_P450_E_grp-I"/>
</dbReference>
<dbReference type="PRINTS" id="PR00385">
    <property type="entry name" value="P450"/>
</dbReference>
<dbReference type="GO" id="GO:0020037">
    <property type="term" value="F:heme binding"/>
    <property type="evidence" value="ECO:0007669"/>
    <property type="project" value="InterPro"/>
</dbReference>
<dbReference type="InterPro" id="IPR001128">
    <property type="entry name" value="Cyt_P450"/>
</dbReference>
<dbReference type="AlphaFoldDB" id="A0A152A736"/>
<keyword evidence="16" id="KW-1185">Reference proteome</keyword>
<name>A0A152A736_TIELA</name>
<dbReference type="SUPFAM" id="SSF48264">
    <property type="entry name" value="Cytochrome P450"/>
    <property type="match status" value="1"/>
</dbReference>
<comment type="caution">
    <text evidence="15">The sequence shown here is derived from an EMBL/GenBank/DDBJ whole genome shotgun (WGS) entry which is preliminary data.</text>
</comment>
<dbReference type="GO" id="GO:0005506">
    <property type="term" value="F:iron ion binding"/>
    <property type="evidence" value="ECO:0007669"/>
    <property type="project" value="InterPro"/>
</dbReference>
<evidence type="ECO:0000256" key="3">
    <source>
        <dbReference type="ARBA" id="ARBA00010617"/>
    </source>
</evidence>
<keyword evidence="6 12" id="KW-0479">Metal-binding</keyword>
<dbReference type="GO" id="GO:0016020">
    <property type="term" value="C:membrane"/>
    <property type="evidence" value="ECO:0007669"/>
    <property type="project" value="UniProtKB-SubCell"/>
</dbReference>
<evidence type="ECO:0000256" key="8">
    <source>
        <dbReference type="ARBA" id="ARBA00023002"/>
    </source>
</evidence>
<evidence type="ECO:0000256" key="13">
    <source>
        <dbReference type="RuleBase" id="RU000461"/>
    </source>
</evidence>
<keyword evidence="11" id="KW-0472">Membrane</keyword>
<dbReference type="OrthoDB" id="1470350at2759"/>
<dbReference type="InterPro" id="IPR017972">
    <property type="entry name" value="Cyt_P450_CS"/>
</dbReference>
<keyword evidence="8 13" id="KW-0560">Oxidoreductase</keyword>
<gene>
    <name evidence="15" type="ORF">DLAC_00821</name>
</gene>
<protein>
    <submittedName>
        <fullName evidence="15">Cytochrome P450 family protein</fullName>
    </submittedName>
</protein>
<organism evidence="15 16">
    <name type="scientific">Tieghemostelium lacteum</name>
    <name type="common">Slime mold</name>
    <name type="synonym">Dictyostelium lacteum</name>
    <dbReference type="NCBI Taxonomy" id="361077"/>
    <lineage>
        <taxon>Eukaryota</taxon>
        <taxon>Amoebozoa</taxon>
        <taxon>Evosea</taxon>
        <taxon>Eumycetozoa</taxon>
        <taxon>Dictyostelia</taxon>
        <taxon>Dictyosteliales</taxon>
        <taxon>Raperosteliaceae</taxon>
        <taxon>Tieghemostelium</taxon>
    </lineage>
</organism>
<evidence type="ECO:0000256" key="4">
    <source>
        <dbReference type="ARBA" id="ARBA00022617"/>
    </source>
</evidence>
<dbReference type="GO" id="GO:0004497">
    <property type="term" value="F:monooxygenase activity"/>
    <property type="evidence" value="ECO:0007669"/>
    <property type="project" value="UniProtKB-KW"/>
</dbReference>
<dbReference type="STRING" id="361077.A0A152A736"/>
<reference evidence="15 16" key="1">
    <citation type="submission" date="2015-12" db="EMBL/GenBank/DDBJ databases">
        <title>Dictyostelia acquired genes for synthesis and detection of signals that induce cell-type specialization by lateral gene transfer from prokaryotes.</title>
        <authorList>
            <person name="Gloeckner G."/>
            <person name="Schaap P."/>
        </authorList>
    </citation>
    <scope>NUCLEOTIDE SEQUENCE [LARGE SCALE GENOMIC DNA]</scope>
    <source>
        <strain evidence="15 16">TK</strain>
    </source>
</reference>
<accession>A0A152A736</accession>
<dbReference type="PROSITE" id="PS00086">
    <property type="entry name" value="CYTOCHROME_P450"/>
    <property type="match status" value="1"/>
</dbReference>
<evidence type="ECO:0000256" key="11">
    <source>
        <dbReference type="ARBA" id="ARBA00023136"/>
    </source>
</evidence>
<evidence type="ECO:0000256" key="6">
    <source>
        <dbReference type="ARBA" id="ARBA00022723"/>
    </source>
</evidence>
<keyword evidence="4 12" id="KW-0349">Heme</keyword>
<evidence type="ECO:0000256" key="9">
    <source>
        <dbReference type="ARBA" id="ARBA00023004"/>
    </source>
</evidence>
<dbReference type="PANTHER" id="PTHR24303">
    <property type="entry name" value="HEME-BINDING MONOOXYGENASE FAMILY"/>
    <property type="match status" value="1"/>
</dbReference>
<keyword evidence="5" id="KW-0812">Transmembrane</keyword>
<feature type="chain" id="PRO_5007593706" evidence="14">
    <location>
        <begin position="25"/>
        <end position="477"/>
    </location>
</feature>
<evidence type="ECO:0000313" key="16">
    <source>
        <dbReference type="Proteomes" id="UP000076078"/>
    </source>
</evidence>
<dbReference type="FunFam" id="1.10.630.10:FF:000068">
    <property type="entry name" value="Probable cytochrome P450 508A2"/>
    <property type="match status" value="1"/>
</dbReference>
<keyword evidence="10 13" id="KW-0503">Monooxygenase</keyword>
<evidence type="ECO:0000256" key="14">
    <source>
        <dbReference type="SAM" id="SignalP"/>
    </source>
</evidence>
<dbReference type="PRINTS" id="PR00463">
    <property type="entry name" value="EP450I"/>
</dbReference>
<evidence type="ECO:0000256" key="5">
    <source>
        <dbReference type="ARBA" id="ARBA00022692"/>
    </source>
</evidence>
<dbReference type="InParanoid" id="A0A152A736"/>
<keyword evidence="9 12" id="KW-0408">Iron</keyword>
<dbReference type="Pfam" id="PF00067">
    <property type="entry name" value="p450"/>
    <property type="match status" value="1"/>
</dbReference>
<comment type="cofactor">
    <cofactor evidence="1 12">
        <name>heme</name>
        <dbReference type="ChEBI" id="CHEBI:30413"/>
    </cofactor>
</comment>
<evidence type="ECO:0000313" key="15">
    <source>
        <dbReference type="EMBL" id="KYR02026.1"/>
    </source>
</evidence>
<comment type="similarity">
    <text evidence="3 13">Belongs to the cytochrome P450 family.</text>
</comment>
<evidence type="ECO:0000256" key="10">
    <source>
        <dbReference type="ARBA" id="ARBA00023033"/>
    </source>
</evidence>
<dbReference type="Gene3D" id="1.10.630.10">
    <property type="entry name" value="Cytochrome P450"/>
    <property type="match status" value="1"/>
</dbReference>
<evidence type="ECO:0000256" key="1">
    <source>
        <dbReference type="ARBA" id="ARBA00001971"/>
    </source>
</evidence>
<dbReference type="GO" id="GO:0016705">
    <property type="term" value="F:oxidoreductase activity, acting on paired donors, with incorporation or reduction of molecular oxygen"/>
    <property type="evidence" value="ECO:0007669"/>
    <property type="project" value="InterPro"/>
</dbReference>
<keyword evidence="7" id="KW-1133">Transmembrane helix</keyword>
<dbReference type="PANTHER" id="PTHR24303:SF31">
    <property type="entry name" value="CYTOCHROME P450 307A1-RELATED"/>
    <property type="match status" value="1"/>
</dbReference>
<dbReference type="OMA" id="DPRAYWQ"/>
<feature type="signal peptide" evidence="14">
    <location>
        <begin position="1"/>
        <end position="24"/>
    </location>
</feature>
<dbReference type="FunCoup" id="A0A152A736">
    <property type="interactions" value="7"/>
</dbReference>
<dbReference type="CDD" id="cd20617">
    <property type="entry name" value="CYP1_2-like"/>
    <property type="match status" value="1"/>
</dbReference>
<evidence type="ECO:0000256" key="7">
    <source>
        <dbReference type="ARBA" id="ARBA00022989"/>
    </source>
</evidence>
<sequence>MIFYSIILILFLSYLVFHKKRSNGMPPGPFPLPIIGNLHQLGKSPYKSLKNFSDKYGGLTTVFLGSVPTVLISDPELIKDIIINKSDMILDRYNSDSSKIIGEEKNLLFAKGPYWKKYRKVFTAAMTKARQYNISSRIEQQAIQLNQHFGKYADSQEILNPHDFIRRYSLNGVIDYSFTDAVEYESETDHIVIKAAEIMEEILATGNPHDFIPFLKPFYQKKRSALKGAVTQVWDYCISAINVHRKTLNSDKPRDLLDLLLIEIEKSEEKEFYTDDGLSKCLTDLIVAGHETVAITLGWLIIFMANNQDMQEKCYQELVSVVGKGKLPSLANRNQTHYLNAVIKEVMRIRTAAPMALPRSAVENIQVGNYVIPKGTQVMMSVFSLAMDDKYWDNPEQFDPSRWKEGFSPDYTYIPFGVGPRMCVGMGVAKDELYYAASQMLINFKWSSPNGKPIDDEGIARIALEYKQYDIKIDRRV</sequence>
<keyword evidence="14" id="KW-0732">Signal</keyword>
<feature type="binding site" description="axial binding residue" evidence="12">
    <location>
        <position position="423"/>
    </location>
    <ligand>
        <name>heme</name>
        <dbReference type="ChEBI" id="CHEBI:30413"/>
    </ligand>
    <ligandPart>
        <name>Fe</name>
        <dbReference type="ChEBI" id="CHEBI:18248"/>
    </ligandPart>
</feature>
<dbReference type="InterPro" id="IPR036396">
    <property type="entry name" value="Cyt_P450_sf"/>
</dbReference>
<evidence type="ECO:0000256" key="12">
    <source>
        <dbReference type="PIRSR" id="PIRSR602401-1"/>
    </source>
</evidence>
<dbReference type="EMBL" id="LODT01000004">
    <property type="protein sequence ID" value="KYR02026.1"/>
    <property type="molecule type" value="Genomic_DNA"/>
</dbReference>
<comment type="subcellular location">
    <subcellularLocation>
        <location evidence="2">Membrane</location>
        <topology evidence="2">Single-pass membrane protein</topology>
    </subcellularLocation>
</comment>
<evidence type="ECO:0000256" key="2">
    <source>
        <dbReference type="ARBA" id="ARBA00004167"/>
    </source>
</evidence>
<dbReference type="Proteomes" id="UP000076078">
    <property type="component" value="Unassembled WGS sequence"/>
</dbReference>
<proteinExistence type="inferred from homology"/>